<dbReference type="Pfam" id="PF07609">
    <property type="entry name" value="DUF1572"/>
    <property type="match status" value="1"/>
</dbReference>
<dbReference type="RefSeq" id="WP_106146623.1">
    <property type="nucleotide sequence ID" value="NZ_PVYX01000002.1"/>
</dbReference>
<comment type="caution">
    <text evidence="1">The sequence shown here is derived from an EMBL/GenBank/DDBJ whole genome shotgun (WGS) entry which is preliminary data.</text>
</comment>
<reference evidence="1 2" key="1">
    <citation type="submission" date="2018-03" db="EMBL/GenBank/DDBJ databases">
        <title>Genomic Encyclopedia of Archaeal and Bacterial Type Strains, Phase II (KMG-II): from individual species to whole genera.</title>
        <authorList>
            <person name="Goeker M."/>
        </authorList>
    </citation>
    <scope>NUCLEOTIDE SEQUENCE [LARGE SCALE GENOMIC DNA]</scope>
    <source>
        <strain evidence="1 2">DSM 25027</strain>
    </source>
</reference>
<proteinExistence type="predicted"/>
<gene>
    <name evidence="1" type="ORF">CLV81_3451</name>
</gene>
<dbReference type="InterPro" id="IPR034660">
    <property type="entry name" value="DinB/YfiT-like"/>
</dbReference>
<dbReference type="Proteomes" id="UP000237640">
    <property type="component" value="Unassembled WGS sequence"/>
</dbReference>
<dbReference type="OrthoDB" id="893570at2"/>
<evidence type="ECO:0000313" key="2">
    <source>
        <dbReference type="Proteomes" id="UP000237640"/>
    </source>
</evidence>
<dbReference type="SUPFAM" id="SSF109854">
    <property type="entry name" value="DinB/YfiT-like putative metalloenzymes"/>
    <property type="match status" value="1"/>
</dbReference>
<protein>
    <submittedName>
        <fullName evidence="1">Uncharacterized protein DUF1572</fullName>
    </submittedName>
</protein>
<dbReference type="AlphaFoldDB" id="A0A2T0MC51"/>
<evidence type="ECO:0000313" key="1">
    <source>
        <dbReference type="EMBL" id="PRX55045.1"/>
    </source>
</evidence>
<name>A0A2T0MC51_9FLAO</name>
<keyword evidence="2" id="KW-1185">Reference proteome</keyword>
<dbReference type="Gene3D" id="1.20.120.450">
    <property type="entry name" value="dinb family like domain"/>
    <property type="match status" value="1"/>
</dbReference>
<sequence>MGFHKDFEKEFISQASYRMDESLRMVKKCLDQLSDDLIWKKPNAVTNSIGNLILHLCGNITQYGIASLQGLEDDRNRDLEFDTVSGFTKNELLDKLKSTVEKAKQSFADADSQELLRKRKVQGFEFSGIGNIVHVVEHFSYHTGQIALWTKLLNNKELGFYDGIDLNIKNENT</sequence>
<accession>A0A2T0MC51</accession>
<dbReference type="EMBL" id="PVYX01000002">
    <property type="protein sequence ID" value="PRX55045.1"/>
    <property type="molecule type" value="Genomic_DNA"/>
</dbReference>
<dbReference type="InterPro" id="IPR011466">
    <property type="entry name" value="DUF1572"/>
</dbReference>
<organism evidence="1 2">
    <name type="scientific">Flagellimonas meridianipacifica</name>
    <dbReference type="NCBI Taxonomy" id="1080225"/>
    <lineage>
        <taxon>Bacteria</taxon>
        <taxon>Pseudomonadati</taxon>
        <taxon>Bacteroidota</taxon>
        <taxon>Flavobacteriia</taxon>
        <taxon>Flavobacteriales</taxon>
        <taxon>Flavobacteriaceae</taxon>
        <taxon>Flagellimonas</taxon>
    </lineage>
</organism>